<dbReference type="SMART" id="SM00974">
    <property type="entry name" value="T5orf172"/>
    <property type="match status" value="1"/>
</dbReference>
<keyword evidence="3" id="KW-1185">Reference proteome</keyword>
<dbReference type="Proteomes" id="UP000516420">
    <property type="component" value="Segment"/>
</dbReference>
<sequence>MKLFRLKVSDLRSSKDRKKYPLAHYGKDKNEVMAELGINHPYLKVYSIKDTLLRKSMLINKVLAALNLPDNFIIDDKLIRAYMSKYNEISGKEGKLKTSEFRFCYRMAALNLLKYKREHKIPITEGFIYVIGNPAWPGMYKIGMTIDVNERLASYQTYSPNRDYKLYHFRFSSDKRRTEKELHNLLKDYRVSGEWFEVPVLDAFKLLVEKLDC</sequence>
<gene>
    <name evidence="2" type="ORF">Ace_0065</name>
</gene>
<accession>A0A7H0XBK0</accession>
<proteinExistence type="predicted"/>
<dbReference type="EMBL" id="MT833283">
    <property type="protein sequence ID" value="QNR52229.1"/>
    <property type="molecule type" value="Genomic_DNA"/>
</dbReference>
<protein>
    <recommendedName>
        <fullName evidence="1">Bacteriophage T5 Orf172 DNA-binding domain-containing protein</fullName>
    </recommendedName>
</protein>
<dbReference type="Pfam" id="PF13455">
    <property type="entry name" value="MUG113"/>
    <property type="match status" value="1"/>
</dbReference>
<organism evidence="2 3">
    <name type="scientific">Escherichia coli phage vB_EcoS_Ace</name>
    <dbReference type="NCBI Taxonomy" id="2769806"/>
    <lineage>
        <taxon>Viruses</taxon>
        <taxon>Duplodnaviria</taxon>
        <taxon>Heunggongvirae</taxon>
        <taxon>Uroviricota</taxon>
        <taxon>Caudoviricetes</taxon>
        <taxon>Demerecviridae</taxon>
        <taxon>Markadamsvirinae</taxon>
        <taxon>Epseptimavirus</taxon>
        <taxon>Epseptimavirus ace</taxon>
    </lineage>
</organism>
<evidence type="ECO:0000259" key="1">
    <source>
        <dbReference type="SMART" id="SM00974"/>
    </source>
</evidence>
<reference evidence="2 3" key="1">
    <citation type="submission" date="2020-07" db="EMBL/GenBank/DDBJ databases">
        <title>Bacteriophage control of Shiga toxin-producing E. coli from an in vitro safety perspective.</title>
        <authorList>
            <person name="Pinto G."/>
            <person name="Minnich S.A."/>
            <person name="Hovde C.J."/>
            <person name="Smidt H."/>
            <person name="Almeida C."/>
            <person name="Azeredo J."/>
        </authorList>
    </citation>
    <scope>NUCLEOTIDE SEQUENCE [LARGE SCALE GENOMIC DNA]</scope>
</reference>
<evidence type="ECO:0000313" key="3">
    <source>
        <dbReference type="Proteomes" id="UP000516420"/>
    </source>
</evidence>
<dbReference type="InterPro" id="IPR018306">
    <property type="entry name" value="Phage_T5_Orf172_DNA-bd"/>
</dbReference>
<name>A0A7H0XBK0_9CAUD</name>
<evidence type="ECO:0000313" key="2">
    <source>
        <dbReference type="EMBL" id="QNR52229.1"/>
    </source>
</evidence>
<feature type="domain" description="Bacteriophage T5 Orf172 DNA-binding" evidence="1">
    <location>
        <begin position="134"/>
        <end position="210"/>
    </location>
</feature>